<proteinExistence type="inferred from homology"/>
<gene>
    <name evidence="16" type="ORF">CAC42_2180</name>
</gene>
<keyword evidence="8 11" id="KW-0539">Nucleus</keyword>
<keyword evidence="5 11" id="KW-0805">Transcription regulation</keyword>
<evidence type="ECO:0000256" key="8">
    <source>
        <dbReference type="ARBA" id="ARBA00023242"/>
    </source>
</evidence>
<keyword evidence="6 11" id="KW-0010">Activator</keyword>
<feature type="domain" description="Mediator complex subunit Med13 N-terminal" evidence="14">
    <location>
        <begin position="1"/>
        <end position="289"/>
    </location>
</feature>
<dbReference type="InterPro" id="IPR021643">
    <property type="entry name" value="Mediator_Med13_N"/>
</dbReference>
<feature type="region of interest" description="Disordered" evidence="12">
    <location>
        <begin position="1211"/>
        <end position="1277"/>
    </location>
</feature>
<evidence type="ECO:0000256" key="11">
    <source>
        <dbReference type="RuleBase" id="RU364134"/>
    </source>
</evidence>
<evidence type="ECO:0000313" key="16">
    <source>
        <dbReference type="EMBL" id="PNS14951.1"/>
    </source>
</evidence>
<evidence type="ECO:0000256" key="1">
    <source>
        <dbReference type="ARBA" id="ARBA00004123"/>
    </source>
</evidence>
<feature type="region of interest" description="Disordered" evidence="12">
    <location>
        <begin position="593"/>
        <end position="615"/>
    </location>
</feature>
<comment type="similarity">
    <text evidence="2 11">Belongs to the Mediator complex subunit 13 family.</text>
</comment>
<dbReference type="PANTHER" id="PTHR48249">
    <property type="entry name" value="MEDIATOR OF RNA POLYMERASE II TRANSCRIPTION SUBUNIT 13"/>
    <property type="match status" value="1"/>
</dbReference>
<organism evidence="16 17">
    <name type="scientific">Sphaceloma murrayae</name>
    <dbReference type="NCBI Taxonomy" id="2082308"/>
    <lineage>
        <taxon>Eukaryota</taxon>
        <taxon>Fungi</taxon>
        <taxon>Dikarya</taxon>
        <taxon>Ascomycota</taxon>
        <taxon>Pezizomycotina</taxon>
        <taxon>Dothideomycetes</taxon>
        <taxon>Dothideomycetidae</taxon>
        <taxon>Myriangiales</taxon>
        <taxon>Elsinoaceae</taxon>
        <taxon>Sphaceloma</taxon>
    </lineage>
</organism>
<feature type="region of interest" description="Disordered" evidence="12">
    <location>
        <begin position="358"/>
        <end position="421"/>
    </location>
</feature>
<dbReference type="InterPro" id="IPR041285">
    <property type="entry name" value="MID_MedPIWI"/>
</dbReference>
<dbReference type="GO" id="GO:0003713">
    <property type="term" value="F:transcription coactivator activity"/>
    <property type="evidence" value="ECO:0007669"/>
    <property type="project" value="TreeGrafter"/>
</dbReference>
<evidence type="ECO:0000259" key="13">
    <source>
        <dbReference type="Pfam" id="PF06333"/>
    </source>
</evidence>
<dbReference type="InParanoid" id="A0A2K1QJ19"/>
<dbReference type="Pfam" id="PF11597">
    <property type="entry name" value="Med13_N"/>
    <property type="match status" value="1"/>
</dbReference>
<feature type="compositionally biased region" description="Basic and acidic residues" evidence="12">
    <location>
        <begin position="604"/>
        <end position="615"/>
    </location>
</feature>
<evidence type="ECO:0000256" key="9">
    <source>
        <dbReference type="ARBA" id="ARBA00025661"/>
    </source>
</evidence>
<feature type="domain" description="Mediator complex subunit Med13 C-terminal" evidence="13">
    <location>
        <begin position="1073"/>
        <end position="1394"/>
    </location>
</feature>
<comment type="function">
    <text evidence="9 11">Component of the SRB8-11 complex. The SRB8-11 complex is a regulatory module of the Mediator complex which is itself involved in regulation of basal and activated RNA polymerase II-dependent transcription. The SRB8-11 complex may be involved in the transcriptional repression of a subset of genes regulated by Mediator. It may inhibit the association of the Mediator complex with RNA polymerase II to form the holoenzyme complex.</text>
</comment>
<evidence type="ECO:0000256" key="12">
    <source>
        <dbReference type="SAM" id="MobiDB-lite"/>
    </source>
</evidence>
<evidence type="ECO:0000256" key="3">
    <source>
        <dbReference type="ARBA" id="ARBA00019618"/>
    </source>
</evidence>
<feature type="compositionally biased region" description="Low complexity" evidence="12">
    <location>
        <begin position="1211"/>
        <end position="1223"/>
    </location>
</feature>
<dbReference type="GO" id="GO:0016592">
    <property type="term" value="C:mediator complex"/>
    <property type="evidence" value="ECO:0007669"/>
    <property type="project" value="InterPro"/>
</dbReference>
<comment type="subcellular location">
    <subcellularLocation>
        <location evidence="1 11">Nucleus</location>
    </subcellularLocation>
</comment>
<keyword evidence="4 11" id="KW-0678">Repressor</keyword>
<feature type="compositionally biased region" description="Polar residues" evidence="12">
    <location>
        <begin position="1254"/>
        <end position="1269"/>
    </location>
</feature>
<dbReference type="InterPro" id="IPR009401">
    <property type="entry name" value="Med13_C"/>
</dbReference>
<feature type="region of interest" description="Disordered" evidence="12">
    <location>
        <begin position="646"/>
        <end position="675"/>
    </location>
</feature>
<dbReference type="Proteomes" id="UP000243797">
    <property type="component" value="Unassembled WGS sequence"/>
</dbReference>
<evidence type="ECO:0000313" key="17">
    <source>
        <dbReference type="Proteomes" id="UP000243797"/>
    </source>
</evidence>
<keyword evidence="17" id="KW-1185">Reference proteome</keyword>
<evidence type="ECO:0000256" key="6">
    <source>
        <dbReference type="ARBA" id="ARBA00023159"/>
    </source>
</evidence>
<dbReference type="Pfam" id="PF06333">
    <property type="entry name" value="Med13_C"/>
    <property type="match status" value="1"/>
</dbReference>
<comment type="caution">
    <text evidence="16">The sequence shown here is derived from an EMBL/GenBank/DDBJ whole genome shotgun (WGS) entry which is preliminary data.</text>
</comment>
<dbReference type="GO" id="GO:0045944">
    <property type="term" value="P:positive regulation of transcription by RNA polymerase II"/>
    <property type="evidence" value="ECO:0007669"/>
    <property type="project" value="TreeGrafter"/>
</dbReference>
<dbReference type="InterPro" id="IPR051139">
    <property type="entry name" value="Mediator_complx_sub13"/>
</dbReference>
<dbReference type="STRING" id="2082308.A0A2K1QJ19"/>
<evidence type="ECO:0000256" key="10">
    <source>
        <dbReference type="ARBA" id="ARBA00032008"/>
    </source>
</evidence>
<name>A0A2K1QJ19_9PEZI</name>
<comment type="subunit">
    <text evidence="11">Component of the SRB8-11 complex, which itself associates with the Mediator complex.</text>
</comment>
<evidence type="ECO:0000256" key="4">
    <source>
        <dbReference type="ARBA" id="ARBA00022491"/>
    </source>
</evidence>
<evidence type="ECO:0000256" key="5">
    <source>
        <dbReference type="ARBA" id="ARBA00023015"/>
    </source>
</evidence>
<feature type="domain" description="MID" evidence="15">
    <location>
        <begin position="895"/>
        <end position="1059"/>
    </location>
</feature>
<dbReference type="Pfam" id="PF18296">
    <property type="entry name" value="MID_MedPIWI"/>
    <property type="match status" value="1"/>
</dbReference>
<feature type="compositionally biased region" description="Polar residues" evidence="12">
    <location>
        <begin position="1224"/>
        <end position="1244"/>
    </location>
</feature>
<protein>
    <recommendedName>
        <fullName evidence="3 11">Mediator of RNA polymerase II transcription subunit 13</fullName>
    </recommendedName>
    <alternativeName>
        <fullName evidence="10 11">Mediator complex subunit 13</fullName>
    </alternativeName>
</protein>
<keyword evidence="7 11" id="KW-0804">Transcription</keyword>
<evidence type="ECO:0000259" key="14">
    <source>
        <dbReference type="Pfam" id="PF11597"/>
    </source>
</evidence>
<dbReference type="PANTHER" id="PTHR48249:SF3">
    <property type="entry name" value="MEDIATOR OF RNA POLYMERASE II TRANSCRIPTION SUBUNIT 13"/>
    <property type="match status" value="1"/>
</dbReference>
<accession>A0A2K1QJ19</accession>
<dbReference type="OrthoDB" id="103819at2759"/>
<dbReference type="EMBL" id="NKHZ01000081">
    <property type="protein sequence ID" value="PNS14951.1"/>
    <property type="molecule type" value="Genomic_DNA"/>
</dbReference>
<evidence type="ECO:0000256" key="7">
    <source>
        <dbReference type="ARBA" id="ARBA00023163"/>
    </source>
</evidence>
<sequence length="1406" mass="153265">MEFLRSCTSNVHLFHPDPAFEIECHEYRWPGASPPAKADLLEKRIVSDLRQSGTLVTSREDKSGGLMTFHPKGREEDRQQVEGMIHSASKMLTAHDLVNVLKGASEHTNLTTTSLFFDAFAACVHQELQLLGSTFPIGFLEWIIIPRHDDKPDSIDAIPHMPDQGLAISVILRVTTSGVVTAAVDSRPSALFPICVFNGIIPAGTGLTLAPLGLTGTFIRALSPEHDHQAATDAWVWLRNRFAFLRAVNGELAAKSWIAVSVRSSSPDDRPLLTPRTVLWPACMCFVVHGRFASEDHHISDAVVDSEYADPIKKAEEWFAASAEREQLSKVKDQGTIPAIDLGIDRLEDEAFEVSTSPLHNRNLDQGTSNAVYPTPPDGIVPGHNPPTSSSVNAGDMPNEEDQITQSPQRNRSPKGSIDIDMDAVAGDEENLFGDMEGDMFGHPDVTDADFNFFDESSAARGVSRQLSPTKPSLQYSYNDYDGHLDDDRGAESSAPQLANLMGISTGAVAEDSLPAWSAETKDLQVPKVFTPTETSFAPEETILQSKVSTPPLSPIKVKDRLLQDDEHPVHDKDRRFSAISFKSMVKDSTSKYKAGGRYAGNPHRPDPDRDSSKRSISLREFHEHRAKVERARPKHTVTSLGLRSLRLQDSDESDTDSVLSAEVGTSPAPKRLAMDDEGKDAGLILPVNGRRSSHHEATLISLSVLTALVVDRCNQLALLPSTALDARPTPSAWYYHLLSTVNQKRERFWDIFDFEGPDITSVAQLACQQGIEDWSAHCTGVRHQAAASVVSYARNMCLLSTANMTGTRILTLSNVATLGVTAANANLDQANRSGPRPIPRRSGNILGAATFGQQLFPLSAPFVRVKRGDSTWDLLASALNFWEALSLEPTNGPKDVSAEIVTVGSDDLKDTCFQFVQDVEYCYETYKFGAHKIGSRLHRGLMGPNAGSPGTHVSAKRRTLLALKDACGDVVKKLNHRYRLEGCKPAVVYIFNPFEEEGMTKYVCACFQACYRELVAGAKDVILQIIPFRSISPSNGTIVWRAQQLLRLCSNIYNTSRPQNPQATQTPWKLFCAPSVALVSPLPRKINFALNETPPINLMQEAQVLHMAYAISPDARWLNVAWTDYTGSYQAHRSYCIYRADIVAVFNAIKDTTASLLAANATWRIIIACVGHSTSTQRGILATLNTASVAVTVVDICLSPLVQIYPQSTETETVAPAPTTPALMQTSSNLTPASTPQAASTVSPDAHHPPTPSSSADQNALPPSTSIDVTPDPDAHLVDTRDEAFALVLPFPTSTSPYSPLCPAPQKKVLASGQLLKRGDAISGQALPSLGVDVIEVLPPKIPPGQNSWMMPRQPEYVLREVLAWYRGLGLLGKIRGVKGCEMGERPWHIGVVVAGGEALAGFFE</sequence>
<feature type="compositionally biased region" description="Polar residues" evidence="12">
    <location>
        <begin position="358"/>
        <end position="372"/>
    </location>
</feature>
<evidence type="ECO:0000256" key="2">
    <source>
        <dbReference type="ARBA" id="ARBA00009354"/>
    </source>
</evidence>
<reference evidence="16 17" key="1">
    <citation type="submission" date="2017-06" db="EMBL/GenBank/DDBJ databases">
        <title>Draft genome sequence of a variant of Elsinoe murrayae.</title>
        <authorList>
            <person name="Cheng Q."/>
        </authorList>
    </citation>
    <scope>NUCLEOTIDE SEQUENCE [LARGE SCALE GENOMIC DNA]</scope>
    <source>
        <strain evidence="16 17">CQ-2017a</strain>
    </source>
</reference>
<evidence type="ECO:0000259" key="15">
    <source>
        <dbReference type="Pfam" id="PF18296"/>
    </source>
</evidence>